<feature type="region of interest" description="Disordered" evidence="1">
    <location>
        <begin position="104"/>
        <end position="132"/>
    </location>
</feature>
<dbReference type="AlphaFoldDB" id="M7MNV8"/>
<feature type="region of interest" description="Disordered" evidence="1">
    <location>
        <begin position="32"/>
        <end position="76"/>
    </location>
</feature>
<dbReference type="InterPro" id="IPR046151">
    <property type="entry name" value="DUF6153"/>
</dbReference>
<evidence type="ECO:0000256" key="1">
    <source>
        <dbReference type="SAM" id="MobiDB-lite"/>
    </source>
</evidence>
<dbReference type="STRING" id="1276920.ADIAG_04059"/>
<sequence>MHVIGAVPAMSMEHSEVTSTDATTTALMHTAAPRHTMSPTSPPAGQPAAHMFMPDQQGGPMDCGGSPSEGHASMNGHGTCVPSFGSDILSLPLPGVLTGMQTGTAFTSVPGPKSKGRVPDPPSLTQLSIIRT</sequence>
<feature type="compositionally biased region" description="Polar residues" evidence="1">
    <location>
        <begin position="123"/>
        <end position="132"/>
    </location>
</feature>
<protein>
    <submittedName>
        <fullName evidence="2">Uncharacterized protein</fullName>
    </submittedName>
</protein>
<gene>
    <name evidence="2" type="ORF">ADIAG_04059</name>
</gene>
<dbReference type="Proteomes" id="UP000012015">
    <property type="component" value="Unassembled WGS sequence"/>
</dbReference>
<dbReference type="Pfam" id="PF19650">
    <property type="entry name" value="DUF6153"/>
    <property type="match status" value="1"/>
</dbReference>
<evidence type="ECO:0000313" key="2">
    <source>
        <dbReference type="EMBL" id="EMQ96635.1"/>
    </source>
</evidence>
<organism evidence="2 3">
    <name type="scientific">Paeniglutamicibacter gangotriensis Lz1y</name>
    <dbReference type="NCBI Taxonomy" id="1276920"/>
    <lineage>
        <taxon>Bacteria</taxon>
        <taxon>Bacillati</taxon>
        <taxon>Actinomycetota</taxon>
        <taxon>Actinomycetes</taxon>
        <taxon>Micrococcales</taxon>
        <taxon>Micrococcaceae</taxon>
        <taxon>Paeniglutamicibacter</taxon>
    </lineage>
</organism>
<accession>M7MNV8</accession>
<dbReference type="EMBL" id="AOCK01000016">
    <property type="protein sequence ID" value="EMQ96635.1"/>
    <property type="molecule type" value="Genomic_DNA"/>
</dbReference>
<comment type="caution">
    <text evidence="2">The sequence shown here is derived from an EMBL/GenBank/DDBJ whole genome shotgun (WGS) entry which is preliminary data.</text>
</comment>
<name>M7MNV8_9MICC</name>
<reference evidence="2 3" key="1">
    <citation type="journal article" date="2013" name="Genome Announc.">
        <title>Draft Genome Sequence of Arthrobacter gangotriensis Strain Lz1yT, Isolated from a Penguin Rookery Soil Sample Collected in Antarctica, near the Indian Station Dakshin Gangotri.</title>
        <authorList>
            <person name="Shivaji S."/>
            <person name="Ara S."/>
            <person name="Bandi S."/>
            <person name="Singh A."/>
            <person name="Kumar Pinnaka A."/>
        </authorList>
    </citation>
    <scope>NUCLEOTIDE SEQUENCE [LARGE SCALE GENOMIC DNA]</scope>
    <source>
        <strain evidence="2 3">Lz1y</strain>
    </source>
</reference>
<keyword evidence="3" id="KW-1185">Reference proteome</keyword>
<evidence type="ECO:0000313" key="3">
    <source>
        <dbReference type="Proteomes" id="UP000012015"/>
    </source>
</evidence>
<proteinExistence type="predicted"/>
<dbReference type="PATRIC" id="fig|1276920.7.peg.4051"/>